<protein>
    <submittedName>
        <fullName evidence="2">Uncharacterized protein</fullName>
    </submittedName>
</protein>
<evidence type="ECO:0000256" key="1">
    <source>
        <dbReference type="SAM" id="MobiDB-lite"/>
    </source>
</evidence>
<dbReference type="EMBL" id="VXIS01000581">
    <property type="protein sequence ID" value="KAA8892813.1"/>
    <property type="molecule type" value="Genomic_DNA"/>
</dbReference>
<dbReference type="Proteomes" id="UP000326924">
    <property type="component" value="Unassembled WGS sequence"/>
</dbReference>
<organism evidence="2 3">
    <name type="scientific">Sphaerosporella brunnea</name>
    <dbReference type="NCBI Taxonomy" id="1250544"/>
    <lineage>
        <taxon>Eukaryota</taxon>
        <taxon>Fungi</taxon>
        <taxon>Dikarya</taxon>
        <taxon>Ascomycota</taxon>
        <taxon>Pezizomycotina</taxon>
        <taxon>Pezizomycetes</taxon>
        <taxon>Pezizales</taxon>
        <taxon>Pyronemataceae</taxon>
        <taxon>Sphaerosporella</taxon>
    </lineage>
</organism>
<feature type="compositionally biased region" description="Basic and acidic residues" evidence="1">
    <location>
        <begin position="62"/>
        <end position="73"/>
    </location>
</feature>
<name>A0A5J5EC62_9PEZI</name>
<gene>
    <name evidence="2" type="ORF">FN846DRAFT_896526</name>
</gene>
<keyword evidence="3" id="KW-1185">Reference proteome</keyword>
<reference evidence="2 3" key="1">
    <citation type="submission" date="2019-09" db="EMBL/GenBank/DDBJ databases">
        <title>Draft genome of the ectomycorrhizal ascomycete Sphaerosporella brunnea.</title>
        <authorList>
            <consortium name="DOE Joint Genome Institute"/>
            <person name="Benucci G.M."/>
            <person name="Marozzi G."/>
            <person name="Antonielli L."/>
            <person name="Sanchez S."/>
            <person name="Marco P."/>
            <person name="Wang X."/>
            <person name="Falini L.B."/>
            <person name="Barry K."/>
            <person name="Haridas S."/>
            <person name="Lipzen A."/>
            <person name="Labutti K."/>
            <person name="Grigoriev I.V."/>
            <person name="Murat C."/>
            <person name="Martin F."/>
            <person name="Albertini E."/>
            <person name="Donnini D."/>
            <person name="Bonito G."/>
        </authorList>
    </citation>
    <scope>NUCLEOTIDE SEQUENCE [LARGE SCALE GENOMIC DNA]</scope>
    <source>
        <strain evidence="2 3">Sb_GMNB300</strain>
    </source>
</reference>
<evidence type="ECO:0000313" key="2">
    <source>
        <dbReference type="EMBL" id="KAA8892813.1"/>
    </source>
</evidence>
<accession>A0A5J5EC62</accession>
<proteinExistence type="predicted"/>
<dbReference type="AlphaFoldDB" id="A0A5J5EC62"/>
<feature type="region of interest" description="Disordered" evidence="1">
    <location>
        <begin position="115"/>
        <end position="187"/>
    </location>
</feature>
<comment type="caution">
    <text evidence="2">The sequence shown here is derived from an EMBL/GenBank/DDBJ whole genome shotgun (WGS) entry which is preliminary data.</text>
</comment>
<dbReference type="InParanoid" id="A0A5J5EC62"/>
<feature type="region of interest" description="Disordered" evidence="1">
    <location>
        <begin position="54"/>
        <end position="91"/>
    </location>
</feature>
<evidence type="ECO:0000313" key="3">
    <source>
        <dbReference type="Proteomes" id="UP000326924"/>
    </source>
</evidence>
<sequence>MLVSPKRGSRTKCSSAEEIKEQKAAFARHRAYFGGERDRSSFADGKAVFENDAAEDITGSEKVYDDETTRLSDGDQNSRNPPCSGDFNKHGNRKFEVLRPSSATLREEVVSLVDFDDEYRRNTPAPGDFNDDIGSNGHEAHWGNQADHTTTEDEDDGRDSLHLRRTIRNPNSPGARQSKRGPTEWVR</sequence>